<gene>
    <name evidence="2" type="ORF">ORAREDHAP_LOCUS19959</name>
</gene>
<dbReference type="Proteomes" id="UP000507245">
    <property type="component" value="Unassembled WGS sequence"/>
</dbReference>
<keyword evidence="3" id="KW-1185">Reference proteome</keyword>
<organism evidence="2 3">
    <name type="scientific">Prunus armeniaca</name>
    <name type="common">Apricot</name>
    <name type="synonym">Armeniaca vulgaris</name>
    <dbReference type="NCBI Taxonomy" id="36596"/>
    <lineage>
        <taxon>Eukaryota</taxon>
        <taxon>Viridiplantae</taxon>
        <taxon>Streptophyta</taxon>
        <taxon>Embryophyta</taxon>
        <taxon>Tracheophyta</taxon>
        <taxon>Spermatophyta</taxon>
        <taxon>Magnoliopsida</taxon>
        <taxon>eudicotyledons</taxon>
        <taxon>Gunneridae</taxon>
        <taxon>Pentapetalae</taxon>
        <taxon>rosids</taxon>
        <taxon>fabids</taxon>
        <taxon>Rosales</taxon>
        <taxon>Rosaceae</taxon>
        <taxon>Amygdaloideae</taxon>
        <taxon>Amygdaleae</taxon>
        <taxon>Prunus</taxon>
    </lineage>
</organism>
<name>A0A6J5WU59_PRUAR</name>
<dbReference type="AlphaFoldDB" id="A0A6J5WU59"/>
<evidence type="ECO:0000313" key="2">
    <source>
        <dbReference type="EMBL" id="CAB4303607.1"/>
    </source>
</evidence>
<feature type="compositionally biased region" description="Polar residues" evidence="1">
    <location>
        <begin position="38"/>
        <end position="49"/>
    </location>
</feature>
<accession>A0A6J5WU59</accession>
<dbReference type="EMBL" id="CAEKKB010000003">
    <property type="protein sequence ID" value="CAB4303607.1"/>
    <property type="molecule type" value="Genomic_DNA"/>
</dbReference>
<proteinExistence type="predicted"/>
<sequence length="128" mass="14124">MSPSHYSEEKGDSTFWKHRAAKQASEKPNGTWLEATNDFITTRASSPKRSNCGGRSRRDGDEGNGTRDHNIQRIVCTNDMHGSKENGGPKVNGERNDEEGNRVKGKNVEEGGKKEKSKGERVAVGLMH</sequence>
<evidence type="ECO:0000313" key="3">
    <source>
        <dbReference type="Proteomes" id="UP000507245"/>
    </source>
</evidence>
<dbReference type="OrthoDB" id="10396993at2759"/>
<reference evidence="3" key="1">
    <citation type="journal article" date="2020" name="Genome Biol.">
        <title>Gamete binning: chromosome-level and haplotype-resolved genome assembly enabled by high-throughput single-cell sequencing of gamete genomes.</title>
        <authorList>
            <person name="Campoy J.A."/>
            <person name="Sun H."/>
            <person name="Goel M."/>
            <person name="Jiao W.-B."/>
            <person name="Folz-Donahue K."/>
            <person name="Wang N."/>
            <person name="Rubio M."/>
            <person name="Liu C."/>
            <person name="Kukat C."/>
            <person name="Ruiz D."/>
            <person name="Huettel B."/>
            <person name="Schneeberger K."/>
        </authorList>
    </citation>
    <scope>NUCLEOTIDE SEQUENCE [LARGE SCALE GENOMIC DNA]</scope>
    <source>
        <strain evidence="3">cv. Rojo Pasion</strain>
    </source>
</reference>
<feature type="compositionally biased region" description="Basic and acidic residues" evidence="1">
    <location>
        <begin position="92"/>
        <end position="121"/>
    </location>
</feature>
<protein>
    <submittedName>
        <fullName evidence="2">Uncharacterized protein</fullName>
    </submittedName>
</protein>
<feature type="compositionally biased region" description="Basic and acidic residues" evidence="1">
    <location>
        <begin position="1"/>
        <end position="12"/>
    </location>
</feature>
<feature type="region of interest" description="Disordered" evidence="1">
    <location>
        <begin position="1"/>
        <end position="128"/>
    </location>
</feature>
<evidence type="ECO:0000256" key="1">
    <source>
        <dbReference type="SAM" id="MobiDB-lite"/>
    </source>
</evidence>
<feature type="compositionally biased region" description="Basic and acidic residues" evidence="1">
    <location>
        <begin position="56"/>
        <end position="71"/>
    </location>
</feature>